<dbReference type="OrthoDB" id="5984400at2759"/>
<organism evidence="4 5">
    <name type="scientific">Pocillopora damicornis</name>
    <name type="common">Cauliflower coral</name>
    <name type="synonym">Millepora damicornis</name>
    <dbReference type="NCBI Taxonomy" id="46731"/>
    <lineage>
        <taxon>Eukaryota</taxon>
        <taxon>Metazoa</taxon>
        <taxon>Cnidaria</taxon>
        <taxon>Anthozoa</taxon>
        <taxon>Hexacorallia</taxon>
        <taxon>Scleractinia</taxon>
        <taxon>Astrocoeniina</taxon>
        <taxon>Pocilloporidae</taxon>
        <taxon>Pocillopora</taxon>
    </lineage>
</organism>
<keyword evidence="5" id="KW-1185">Reference proteome</keyword>
<protein>
    <submittedName>
        <fullName evidence="4">Uncharacterized protein</fullName>
    </submittedName>
</protein>
<gene>
    <name evidence="4" type="ORF">pdam_00010059</name>
</gene>
<dbReference type="PANTHER" id="PTHR12526">
    <property type="entry name" value="GLYCOSYLTRANSFERASE"/>
    <property type="match status" value="1"/>
</dbReference>
<reference evidence="4 5" key="1">
    <citation type="journal article" date="2018" name="Sci. Rep.">
        <title>Comparative analysis of the Pocillopora damicornis genome highlights role of immune system in coral evolution.</title>
        <authorList>
            <person name="Cunning R."/>
            <person name="Bay R.A."/>
            <person name="Gillette P."/>
            <person name="Baker A.C."/>
            <person name="Traylor-Knowles N."/>
        </authorList>
    </citation>
    <scope>NUCLEOTIDE SEQUENCE [LARGE SCALE GENOMIC DNA]</scope>
    <source>
        <strain evidence="4">RSMAS</strain>
        <tissue evidence="4">Whole animal</tissue>
    </source>
</reference>
<name>A0A3M6TSR9_POCDA</name>
<dbReference type="AlphaFoldDB" id="A0A3M6TSR9"/>
<keyword evidence="1" id="KW-0328">Glycosyltransferase</keyword>
<dbReference type="Proteomes" id="UP000275408">
    <property type="component" value="Unassembled WGS sequence"/>
</dbReference>
<feature type="region of interest" description="Disordered" evidence="3">
    <location>
        <begin position="349"/>
        <end position="386"/>
    </location>
</feature>
<evidence type="ECO:0000256" key="3">
    <source>
        <dbReference type="SAM" id="MobiDB-lite"/>
    </source>
</evidence>
<evidence type="ECO:0000313" key="5">
    <source>
        <dbReference type="Proteomes" id="UP000275408"/>
    </source>
</evidence>
<keyword evidence="2" id="KW-0808">Transferase</keyword>
<sequence length="421" mass="47562">MCDKQQQESETDRINVIFLCDEWRSSRGGISTFNREFAIYVAKFWSSIVNVYCYVPESSDQDREDARNNNVNLVTAERVPGSTDPVDRLKIPPSGVRVDVVVSHGRKFGVAAYFIAHSTRCKWIQCVHVDCEDLGKHKKEAEGVKDTIEDNENKHESELELCKAAHMVICVGRMLREKYASLLPEINVEFLTPGIFEHFSPSKCYSLRENSANLKEFKVFVFGRLQIEDLKVKGLDIIGKAVASLEMKFKLICVGSPAGKQKKLQKWFRKKQIITREKLTIRRYRDHDEVIEMFKEADLVVLPSRVEGFGLIALEAISAGIPVLVSSDSVSDKENAGVEKLVIKSKKVSSGNQLDRTPLGEVPNIKRKHEKETGQSPDQVPKAAKRLRSRKAVCTLCPSIIKEKQPAWCDTGEEPVQVKNK</sequence>
<dbReference type="GO" id="GO:0016757">
    <property type="term" value="F:glycosyltransferase activity"/>
    <property type="evidence" value="ECO:0007669"/>
    <property type="project" value="UniProtKB-KW"/>
</dbReference>
<evidence type="ECO:0000256" key="1">
    <source>
        <dbReference type="ARBA" id="ARBA00022676"/>
    </source>
</evidence>
<evidence type="ECO:0000313" key="4">
    <source>
        <dbReference type="EMBL" id="RMX44440.1"/>
    </source>
</evidence>
<proteinExistence type="predicted"/>
<dbReference type="SUPFAM" id="SSF53756">
    <property type="entry name" value="UDP-Glycosyltransferase/glycogen phosphorylase"/>
    <property type="match status" value="1"/>
</dbReference>
<dbReference type="CDD" id="cd03801">
    <property type="entry name" value="GT4_PimA-like"/>
    <property type="match status" value="1"/>
</dbReference>
<dbReference type="PANTHER" id="PTHR12526:SF510">
    <property type="entry name" value="D-INOSITOL 3-PHOSPHATE GLYCOSYLTRANSFERASE"/>
    <property type="match status" value="1"/>
</dbReference>
<evidence type="ECO:0000256" key="2">
    <source>
        <dbReference type="ARBA" id="ARBA00022679"/>
    </source>
</evidence>
<comment type="caution">
    <text evidence="4">The sequence shown here is derived from an EMBL/GenBank/DDBJ whole genome shotgun (WGS) entry which is preliminary data.</text>
</comment>
<dbReference type="Pfam" id="PF20706">
    <property type="entry name" value="GT4-conflict"/>
    <property type="match status" value="1"/>
</dbReference>
<accession>A0A3M6TSR9</accession>
<dbReference type="Gene3D" id="3.40.50.2000">
    <property type="entry name" value="Glycogen Phosphorylase B"/>
    <property type="match status" value="2"/>
</dbReference>
<dbReference type="EMBL" id="RCHS01002985">
    <property type="protein sequence ID" value="RMX44440.1"/>
    <property type="molecule type" value="Genomic_DNA"/>
</dbReference>